<proteinExistence type="predicted"/>
<organism evidence="2 3">
    <name type="scientific">Candidatus Methylopumilus turicensis</name>
    <dbReference type="NCBI Taxonomy" id="1581680"/>
    <lineage>
        <taxon>Bacteria</taxon>
        <taxon>Pseudomonadati</taxon>
        <taxon>Pseudomonadota</taxon>
        <taxon>Betaproteobacteria</taxon>
        <taxon>Nitrosomonadales</taxon>
        <taxon>Methylophilaceae</taxon>
        <taxon>Candidatus Methylopumilus</taxon>
    </lineage>
</organism>
<evidence type="ECO:0000313" key="3">
    <source>
        <dbReference type="Proteomes" id="UP000056322"/>
    </source>
</evidence>
<evidence type="ECO:0008006" key="4">
    <source>
        <dbReference type="Google" id="ProtNLM"/>
    </source>
</evidence>
<feature type="signal peptide" evidence="1">
    <location>
        <begin position="1"/>
        <end position="20"/>
    </location>
</feature>
<evidence type="ECO:0000313" key="2">
    <source>
        <dbReference type="EMBL" id="CEN55190.1"/>
    </source>
</evidence>
<dbReference type="STRING" id="1581680.BN1209_0136"/>
<reference evidence="3" key="1">
    <citation type="submission" date="2014-12" db="EMBL/GenBank/DDBJ databases">
        <authorList>
            <person name="Salcher M.M."/>
        </authorList>
    </citation>
    <scope>NUCLEOTIDE SEQUENCE [LARGE SCALE GENOMIC DNA]</scope>
    <source>
        <strain evidence="3">MMS-10A-171</strain>
    </source>
</reference>
<protein>
    <recommendedName>
        <fullName evidence="4">Lipoprotein</fullName>
    </recommendedName>
</protein>
<dbReference type="Proteomes" id="UP000056322">
    <property type="component" value="Chromosome 1"/>
</dbReference>
<dbReference type="HOGENOM" id="CLU_2700491_0_0_4"/>
<evidence type="ECO:0000256" key="1">
    <source>
        <dbReference type="SAM" id="SignalP"/>
    </source>
</evidence>
<keyword evidence="3" id="KW-1185">Reference proteome</keyword>
<dbReference type="PROSITE" id="PS51257">
    <property type="entry name" value="PROKAR_LIPOPROTEIN"/>
    <property type="match status" value="1"/>
</dbReference>
<keyword evidence="1" id="KW-0732">Signal</keyword>
<dbReference type="EMBL" id="LN794158">
    <property type="protein sequence ID" value="CEN55190.1"/>
    <property type="molecule type" value="Genomic_DNA"/>
</dbReference>
<gene>
    <name evidence="2" type="ORF">BN1209_0136</name>
</gene>
<dbReference type="AlphaFoldDB" id="A0A0B7IXH9"/>
<name>A0A0B7IXH9_9PROT</name>
<accession>A0A0B7IXH9</accession>
<feature type="chain" id="PRO_5002117071" description="Lipoprotein" evidence="1">
    <location>
        <begin position="21"/>
        <end position="73"/>
    </location>
</feature>
<dbReference type="KEGG" id="mbac:BN1209_0136"/>
<sequence>MKKYLVILVFLLSACGGVNQPDVRRWETVSCSSNKGWDACMSVAAKSCPKGFDLRNQEEDMMTQKRVMQFSCK</sequence>